<dbReference type="RefSeq" id="XP_043014637.1">
    <property type="nucleotide sequence ID" value="XM_043145937.1"/>
</dbReference>
<dbReference type="GeneID" id="66069211"/>
<dbReference type="OrthoDB" id="422574at2759"/>
<dbReference type="AlphaFoldDB" id="A0A9P7V0U0"/>
<organism evidence="2 3">
    <name type="scientific">Marasmius oreades</name>
    <name type="common">fairy-ring Marasmius</name>
    <dbReference type="NCBI Taxonomy" id="181124"/>
    <lineage>
        <taxon>Eukaryota</taxon>
        <taxon>Fungi</taxon>
        <taxon>Dikarya</taxon>
        <taxon>Basidiomycota</taxon>
        <taxon>Agaricomycotina</taxon>
        <taxon>Agaricomycetes</taxon>
        <taxon>Agaricomycetidae</taxon>
        <taxon>Agaricales</taxon>
        <taxon>Marasmiineae</taxon>
        <taxon>Marasmiaceae</taxon>
        <taxon>Marasmius</taxon>
    </lineage>
</organism>
<gene>
    <name evidence="2" type="ORF">E1B28_000135</name>
</gene>
<dbReference type="EMBL" id="CM032181">
    <property type="protein sequence ID" value="KAG7098167.1"/>
    <property type="molecule type" value="Genomic_DNA"/>
</dbReference>
<dbReference type="Proteomes" id="UP001049176">
    <property type="component" value="Chromosome 1"/>
</dbReference>
<dbReference type="InterPro" id="IPR036282">
    <property type="entry name" value="Glutathione-S-Trfase_C_sf"/>
</dbReference>
<dbReference type="Gene3D" id="3.40.30.10">
    <property type="entry name" value="Glutaredoxin"/>
    <property type="match status" value="1"/>
</dbReference>
<reference evidence="2" key="1">
    <citation type="journal article" date="2021" name="Genome Biol. Evol.">
        <title>The assembled and annotated genome of the fairy-ring fungus Marasmius oreades.</title>
        <authorList>
            <person name="Hiltunen M."/>
            <person name="Ament-Velasquez S.L."/>
            <person name="Johannesson H."/>
        </authorList>
    </citation>
    <scope>NUCLEOTIDE SEQUENCE</scope>
    <source>
        <strain evidence="2">03SP1</strain>
    </source>
</reference>
<dbReference type="PANTHER" id="PTHR44051:SF6">
    <property type="entry name" value="GLUTATHIONE S-TRANSFERASE II"/>
    <property type="match status" value="1"/>
</dbReference>
<evidence type="ECO:0000313" key="2">
    <source>
        <dbReference type="EMBL" id="KAG7098167.1"/>
    </source>
</evidence>
<protein>
    <recommendedName>
        <fullName evidence="1">GST C-terminal domain-containing protein</fullName>
    </recommendedName>
</protein>
<keyword evidence="3" id="KW-1185">Reference proteome</keyword>
<proteinExistence type="predicted"/>
<feature type="domain" description="GST C-terminal" evidence="1">
    <location>
        <begin position="89"/>
        <end position="207"/>
    </location>
</feature>
<dbReference type="Pfam" id="PF00043">
    <property type="entry name" value="GST_C"/>
    <property type="match status" value="1"/>
</dbReference>
<accession>A0A9P7V0U0</accession>
<comment type="caution">
    <text evidence="2">The sequence shown here is derived from an EMBL/GenBank/DDBJ whole genome shotgun (WGS) entry which is preliminary data.</text>
</comment>
<dbReference type="PANTHER" id="PTHR44051">
    <property type="entry name" value="GLUTATHIONE S-TRANSFERASE-RELATED"/>
    <property type="match status" value="1"/>
</dbReference>
<dbReference type="Gene3D" id="1.20.1050.10">
    <property type="match status" value="1"/>
</dbReference>
<sequence length="207" mass="23270">MSEITLYPNPNVNVNFTFTISIFLAEVGAEYTVESDIEKIKNDERFQASGFPGFFTHRGFLISGTGPSLLYLQGLLDQENDYGYTSYGNPEEYSEIVQWLFAIHAVVAPIAQAEADNSNLGAQEKTPYAQKPHVDALMRLFATLDIFLTNHQYLVGEHYTIGDIAVYGCVRLARDLEIDMSEFDALTAWTQRIEARPAVQRVLAEMN</sequence>
<dbReference type="PROSITE" id="PS50405">
    <property type="entry name" value="GST_CTER"/>
    <property type="match status" value="1"/>
</dbReference>
<evidence type="ECO:0000259" key="1">
    <source>
        <dbReference type="PROSITE" id="PS50405"/>
    </source>
</evidence>
<evidence type="ECO:0000313" key="3">
    <source>
        <dbReference type="Proteomes" id="UP001049176"/>
    </source>
</evidence>
<dbReference type="InterPro" id="IPR004046">
    <property type="entry name" value="GST_C"/>
</dbReference>
<dbReference type="SUPFAM" id="SSF47616">
    <property type="entry name" value="GST C-terminal domain-like"/>
    <property type="match status" value="1"/>
</dbReference>
<dbReference type="InterPro" id="IPR010987">
    <property type="entry name" value="Glutathione-S-Trfase_C-like"/>
</dbReference>
<dbReference type="KEGG" id="more:E1B28_000135"/>
<name>A0A9P7V0U0_9AGAR</name>